<protein>
    <submittedName>
        <fullName evidence="7">Site-specific recombinase XerD</fullName>
    </submittedName>
</protein>
<proteinExistence type="predicted"/>
<comment type="caution">
    <text evidence="7">The sequence shown here is derived from an EMBL/GenBank/DDBJ whole genome shotgun (WGS) entry which is preliminary data.</text>
</comment>
<evidence type="ECO:0000259" key="5">
    <source>
        <dbReference type="PROSITE" id="PS51898"/>
    </source>
</evidence>
<dbReference type="InterPro" id="IPR024457">
    <property type="entry name" value="Putative_integrase_N"/>
</dbReference>
<dbReference type="Gene3D" id="1.10.443.10">
    <property type="entry name" value="Intergrase catalytic core"/>
    <property type="match status" value="1"/>
</dbReference>
<evidence type="ECO:0000313" key="8">
    <source>
        <dbReference type="Proteomes" id="UP000256294"/>
    </source>
</evidence>
<dbReference type="EMBL" id="QTUB01000001">
    <property type="protein sequence ID" value="REF26462.1"/>
    <property type="molecule type" value="Genomic_DNA"/>
</dbReference>
<dbReference type="PROSITE" id="PS51898">
    <property type="entry name" value="TYR_RECOMBINASE"/>
    <property type="match status" value="1"/>
</dbReference>
<keyword evidence="1" id="KW-0229">DNA integration</keyword>
<dbReference type="InterPro" id="IPR013762">
    <property type="entry name" value="Integrase-like_cat_sf"/>
</dbReference>
<dbReference type="InterPro" id="IPR050090">
    <property type="entry name" value="Tyrosine_recombinase_XerCD"/>
</dbReference>
<accession>A0A3D9UAF9</accession>
<dbReference type="GO" id="GO:0003677">
    <property type="term" value="F:DNA binding"/>
    <property type="evidence" value="ECO:0007669"/>
    <property type="project" value="UniProtKB-UniRule"/>
</dbReference>
<dbReference type="PROSITE" id="PS51900">
    <property type="entry name" value="CB"/>
    <property type="match status" value="1"/>
</dbReference>
<keyword evidence="8" id="KW-1185">Reference proteome</keyword>
<keyword evidence="2 4" id="KW-0238">DNA-binding</keyword>
<dbReference type="RefSeq" id="WP_115825772.1">
    <property type="nucleotide sequence ID" value="NZ_QTUB01000001.1"/>
</dbReference>
<evidence type="ECO:0000256" key="3">
    <source>
        <dbReference type="ARBA" id="ARBA00023172"/>
    </source>
</evidence>
<reference evidence="7 8" key="1">
    <citation type="submission" date="2018-08" db="EMBL/GenBank/DDBJ databases">
        <title>Genomic Encyclopedia of Archaeal and Bacterial Type Strains, Phase II (KMG-II): from individual species to whole genera.</title>
        <authorList>
            <person name="Goeker M."/>
        </authorList>
    </citation>
    <scope>NUCLEOTIDE SEQUENCE [LARGE SCALE GENOMIC DNA]</scope>
    <source>
        <strain evidence="7 8">DSM 17905</strain>
    </source>
</reference>
<sequence length="322" mass="36467">MAQKSTRSKIERFRKEFMTHARQAGGSFATVADRERIARQFLHFLKDKGIKLRQMDNLKTKYIEHYIAQRKADPISPRTLQNEMAALRTILTQAGKHKLAAADNPRLSNRALGIANTDRRGTKMALTPAEFQAAFQQVEQKDRGVAAVMQLAYALGLRTKEAVEAGKSLATWKKALENGHTSVRIVFGTKGGRPRQTVILDRQALQQAIAYAEREQARRRGRLIDKPTIHQAIDRYRYVVRRAGLVGKLAPHSMRYHFAQQSGAYYKAQGFSEQEVLALVSMDLGHGDGRGRYIRQVYYQNVEGEYTELFTGSGTCDSQYFN</sequence>
<name>A0A3D9UAF9_9GAMM</name>
<keyword evidence="3" id="KW-0233">DNA recombination</keyword>
<dbReference type="InterPro" id="IPR010998">
    <property type="entry name" value="Integrase_recombinase_N"/>
</dbReference>
<dbReference type="AlphaFoldDB" id="A0A3D9UAF9"/>
<dbReference type="InterPro" id="IPR011010">
    <property type="entry name" value="DNA_brk_join_enz"/>
</dbReference>
<evidence type="ECO:0000256" key="1">
    <source>
        <dbReference type="ARBA" id="ARBA00022908"/>
    </source>
</evidence>
<dbReference type="SUPFAM" id="SSF56349">
    <property type="entry name" value="DNA breaking-rejoining enzymes"/>
    <property type="match status" value="1"/>
</dbReference>
<feature type="domain" description="Tyr recombinase" evidence="5">
    <location>
        <begin position="121"/>
        <end position="311"/>
    </location>
</feature>
<dbReference type="Gene3D" id="1.10.150.130">
    <property type="match status" value="1"/>
</dbReference>
<dbReference type="Pfam" id="PF12835">
    <property type="entry name" value="Integrase_1"/>
    <property type="match status" value="1"/>
</dbReference>
<dbReference type="InterPro" id="IPR024456">
    <property type="entry name" value="Integrase_catalytic_putative"/>
</dbReference>
<feature type="domain" description="Core-binding (CB)" evidence="6">
    <location>
        <begin position="4"/>
        <end position="95"/>
    </location>
</feature>
<evidence type="ECO:0000259" key="6">
    <source>
        <dbReference type="PROSITE" id="PS51900"/>
    </source>
</evidence>
<dbReference type="InterPro" id="IPR044068">
    <property type="entry name" value="CB"/>
</dbReference>
<evidence type="ECO:0000313" key="7">
    <source>
        <dbReference type="EMBL" id="REF26462.1"/>
    </source>
</evidence>
<evidence type="ECO:0000256" key="4">
    <source>
        <dbReference type="PROSITE-ProRule" id="PRU01248"/>
    </source>
</evidence>
<dbReference type="Pfam" id="PF12834">
    <property type="entry name" value="Phage_int_SAM_2"/>
    <property type="match status" value="1"/>
</dbReference>
<evidence type="ECO:0000256" key="2">
    <source>
        <dbReference type="ARBA" id="ARBA00023125"/>
    </source>
</evidence>
<dbReference type="PANTHER" id="PTHR30349">
    <property type="entry name" value="PHAGE INTEGRASE-RELATED"/>
    <property type="match status" value="1"/>
</dbReference>
<gene>
    <name evidence="7" type="ORF">BDD26_1107</name>
</gene>
<dbReference type="GO" id="GO:0015074">
    <property type="term" value="P:DNA integration"/>
    <property type="evidence" value="ECO:0007669"/>
    <property type="project" value="UniProtKB-KW"/>
</dbReference>
<dbReference type="InterPro" id="IPR002104">
    <property type="entry name" value="Integrase_catalytic"/>
</dbReference>
<dbReference type="GO" id="GO:0006310">
    <property type="term" value="P:DNA recombination"/>
    <property type="evidence" value="ECO:0007669"/>
    <property type="project" value="UniProtKB-KW"/>
</dbReference>
<dbReference type="PANTHER" id="PTHR30349:SF83">
    <property type="entry name" value="INTEGRASE"/>
    <property type="match status" value="1"/>
</dbReference>
<dbReference type="Proteomes" id="UP000256294">
    <property type="component" value="Unassembled WGS sequence"/>
</dbReference>
<organism evidence="7 8">
    <name type="scientific">Xenorhabdus cabanillasii</name>
    <dbReference type="NCBI Taxonomy" id="351673"/>
    <lineage>
        <taxon>Bacteria</taxon>
        <taxon>Pseudomonadati</taxon>
        <taxon>Pseudomonadota</taxon>
        <taxon>Gammaproteobacteria</taxon>
        <taxon>Enterobacterales</taxon>
        <taxon>Morganellaceae</taxon>
        <taxon>Xenorhabdus</taxon>
    </lineage>
</organism>